<proteinExistence type="inferred from homology"/>
<keyword evidence="8 12" id="KW-0482">Metalloprotease</keyword>
<evidence type="ECO:0000259" key="11">
    <source>
        <dbReference type="Pfam" id="PF05572"/>
    </source>
</evidence>
<evidence type="ECO:0000256" key="4">
    <source>
        <dbReference type="ARBA" id="ARBA00022723"/>
    </source>
</evidence>
<evidence type="ECO:0000313" key="13">
    <source>
        <dbReference type="Proteomes" id="UP000326340"/>
    </source>
</evidence>
<protein>
    <submittedName>
        <fullName evidence="12">Extracellular metalloprotease</fullName>
    </submittedName>
</protein>
<keyword evidence="13" id="KW-1185">Reference proteome</keyword>
<dbReference type="AlphaFoldDB" id="A0A5Q4BYX0"/>
<dbReference type="OrthoDB" id="536211at2759"/>
<evidence type="ECO:0000256" key="2">
    <source>
        <dbReference type="ARBA" id="ARBA00008721"/>
    </source>
</evidence>
<dbReference type="Gene3D" id="3.40.390.10">
    <property type="entry name" value="Collagenase (Catalytic Domain)"/>
    <property type="match status" value="1"/>
</dbReference>
<evidence type="ECO:0000256" key="1">
    <source>
        <dbReference type="ARBA" id="ARBA00003174"/>
    </source>
</evidence>
<evidence type="ECO:0000256" key="6">
    <source>
        <dbReference type="ARBA" id="ARBA00022801"/>
    </source>
</evidence>
<comment type="caution">
    <text evidence="12">The sequence shown here is derived from an EMBL/GenBank/DDBJ whole genome shotgun (WGS) entry which is preliminary data.</text>
</comment>
<feature type="compositionally biased region" description="Basic and acidic residues" evidence="10">
    <location>
        <begin position="65"/>
        <end position="80"/>
    </location>
</feature>
<dbReference type="PANTHER" id="PTHR47466:SF1">
    <property type="entry name" value="METALLOPROTEASE MEP1 (AFU_ORTHOLOGUE AFUA_1G07730)-RELATED"/>
    <property type="match status" value="1"/>
</dbReference>
<keyword evidence="3 12" id="KW-0645">Protease</keyword>
<evidence type="ECO:0000256" key="10">
    <source>
        <dbReference type="SAM" id="MobiDB-lite"/>
    </source>
</evidence>
<comment type="similarity">
    <text evidence="2">Belongs to the peptidase M43B family.</text>
</comment>
<comment type="function">
    <text evidence="1">Secreted metalloproteinase that allows assimilation of proteinaceous substrates.</text>
</comment>
<evidence type="ECO:0000256" key="8">
    <source>
        <dbReference type="ARBA" id="ARBA00023049"/>
    </source>
</evidence>
<dbReference type="GO" id="GO:0046872">
    <property type="term" value="F:metal ion binding"/>
    <property type="evidence" value="ECO:0007669"/>
    <property type="project" value="UniProtKB-KW"/>
</dbReference>
<dbReference type="InterPro" id="IPR008754">
    <property type="entry name" value="Peptidase_M43"/>
</dbReference>
<feature type="region of interest" description="Disordered" evidence="10">
    <location>
        <begin position="64"/>
        <end position="92"/>
    </location>
</feature>
<dbReference type="PANTHER" id="PTHR47466">
    <property type="match status" value="1"/>
</dbReference>
<dbReference type="GO" id="GO:0006508">
    <property type="term" value="P:proteolysis"/>
    <property type="evidence" value="ECO:0007669"/>
    <property type="project" value="UniProtKB-KW"/>
</dbReference>
<name>A0A5Q4BYX0_9PEZI</name>
<sequence>MSSIESQQHLKAILRDRVDEKMSGSFYESAFVIPHMETAAMPRRPRQPAPTSRPGVGAMASEATLVDKDGAPAVSKEKNDAAGTLNDGAHLNDSDDLGALREADLNQAADNKNFINIPVNVFIIGNPEAVAKLTKVPNHPAVVDIKLQVHRASLTYDFIQTSPILRLKETLEEGYSGLGISFSPLKSYILPGKVHGEYVYSTRVTETSLGLQRQVRAGGAETLNIYLVANMTPGLLGFAYFPQLLQRNVADLLTIDGVFLGHGAMVSYLSKKAIIHEVGHWLGLFHPFAGGCAVPDGDHVPDTPQAEVKGDLSCTDGKDSCPALPGHDLVRNYMTYSTCTEKLSFTPGQVSKMRQAWDQFRNPSTRRLPPLTNWTLRGLQTGVEPEAISTTLIDFEEYVGPETVGASANSTG</sequence>
<keyword evidence="6" id="KW-0378">Hydrolase</keyword>
<evidence type="ECO:0000256" key="9">
    <source>
        <dbReference type="ARBA" id="ARBA00023157"/>
    </source>
</evidence>
<organism evidence="12 13">
    <name type="scientific">Colletotrichum shisoi</name>
    <dbReference type="NCBI Taxonomy" id="2078593"/>
    <lineage>
        <taxon>Eukaryota</taxon>
        <taxon>Fungi</taxon>
        <taxon>Dikarya</taxon>
        <taxon>Ascomycota</taxon>
        <taxon>Pezizomycotina</taxon>
        <taxon>Sordariomycetes</taxon>
        <taxon>Hypocreomycetidae</taxon>
        <taxon>Glomerellales</taxon>
        <taxon>Glomerellaceae</taxon>
        <taxon>Colletotrichum</taxon>
        <taxon>Colletotrichum destructivum species complex</taxon>
    </lineage>
</organism>
<keyword evidence="4" id="KW-0479">Metal-binding</keyword>
<dbReference type="GO" id="GO:0008237">
    <property type="term" value="F:metallopeptidase activity"/>
    <property type="evidence" value="ECO:0007669"/>
    <property type="project" value="UniProtKB-KW"/>
</dbReference>
<evidence type="ECO:0000256" key="5">
    <source>
        <dbReference type="ARBA" id="ARBA00022729"/>
    </source>
</evidence>
<reference evidence="12 13" key="1">
    <citation type="journal article" date="2019" name="Sci. Rep.">
        <title>Colletotrichum shisoi sp. nov., an anthracnose pathogen of Perilla frutescens in Japan: molecular phylogenetic, morphological and genomic evidence.</title>
        <authorList>
            <person name="Gan P."/>
            <person name="Tsushima A."/>
            <person name="Hiroyama R."/>
            <person name="Narusaka M."/>
            <person name="Takano Y."/>
            <person name="Narusaka Y."/>
            <person name="Kawaradani M."/>
            <person name="Damm U."/>
            <person name="Shirasu K."/>
        </authorList>
    </citation>
    <scope>NUCLEOTIDE SEQUENCE [LARGE SCALE GENOMIC DNA]</scope>
    <source>
        <strain evidence="12 13">PG-2018a</strain>
    </source>
</reference>
<feature type="domain" description="Peptidase M43 pregnancy-associated plasma-A" evidence="11">
    <location>
        <begin position="223"/>
        <end position="356"/>
    </location>
</feature>
<dbReference type="SUPFAM" id="SSF55486">
    <property type="entry name" value="Metalloproteases ('zincins'), catalytic domain"/>
    <property type="match status" value="1"/>
</dbReference>
<gene>
    <name evidence="12" type="ORF">CSHISOI_03170</name>
</gene>
<dbReference type="InterPro" id="IPR024079">
    <property type="entry name" value="MetalloPept_cat_dom_sf"/>
</dbReference>
<accession>A0A5Q4BYX0</accession>
<dbReference type="Pfam" id="PF05572">
    <property type="entry name" value="Peptidase_M43"/>
    <property type="match status" value="1"/>
</dbReference>
<evidence type="ECO:0000256" key="3">
    <source>
        <dbReference type="ARBA" id="ARBA00022670"/>
    </source>
</evidence>
<evidence type="ECO:0000313" key="12">
    <source>
        <dbReference type="EMBL" id="TQN72303.1"/>
    </source>
</evidence>
<evidence type="ECO:0000256" key="7">
    <source>
        <dbReference type="ARBA" id="ARBA00022833"/>
    </source>
</evidence>
<keyword evidence="5" id="KW-0732">Signal</keyword>
<dbReference type="Proteomes" id="UP000326340">
    <property type="component" value="Unassembled WGS sequence"/>
</dbReference>
<dbReference type="EMBL" id="PUHP01000184">
    <property type="protein sequence ID" value="TQN72303.1"/>
    <property type="molecule type" value="Genomic_DNA"/>
</dbReference>
<keyword evidence="9" id="KW-1015">Disulfide bond</keyword>
<keyword evidence="7" id="KW-0862">Zinc</keyword>